<feature type="region of interest" description="Disordered" evidence="1">
    <location>
        <begin position="1"/>
        <end position="44"/>
    </location>
</feature>
<name>A0A7W9UZ74_9ACTN</name>
<dbReference type="RefSeq" id="WP_184573306.1">
    <property type="nucleotide sequence ID" value="NZ_JACHJL010000009.1"/>
</dbReference>
<evidence type="ECO:0000313" key="3">
    <source>
        <dbReference type="Proteomes" id="UP000588098"/>
    </source>
</evidence>
<comment type="caution">
    <text evidence="2">The sequence shown here is derived from an EMBL/GenBank/DDBJ whole genome shotgun (WGS) entry which is preliminary data.</text>
</comment>
<dbReference type="EMBL" id="JACHJL010000009">
    <property type="protein sequence ID" value="MBB5936735.1"/>
    <property type="molecule type" value="Genomic_DNA"/>
</dbReference>
<keyword evidence="3" id="KW-1185">Reference proteome</keyword>
<proteinExistence type="predicted"/>
<dbReference type="AlphaFoldDB" id="A0A7W9UZ74"/>
<protein>
    <submittedName>
        <fullName evidence="2">Uncharacterized protein YukE</fullName>
    </submittedName>
</protein>
<dbReference type="Proteomes" id="UP000588098">
    <property type="component" value="Unassembled WGS sequence"/>
</dbReference>
<evidence type="ECO:0000313" key="2">
    <source>
        <dbReference type="EMBL" id="MBB5936735.1"/>
    </source>
</evidence>
<sequence>MGTFEDEWAQLRQGAPSPVGDMRLASTEAPDQWSGDGGDGVKSDKAAWNAAGASVSGLRSNVTKALTELEHGQRGVESGTAKGVASAKAQGEVYLSWQRYLKAVGERCVALKSRLEKAGNDHYQNDQAMHGAFAGMNDQYRDTPAVGGQSQGR</sequence>
<gene>
    <name evidence="2" type="ORF">FHS42_003812</name>
</gene>
<evidence type="ECO:0000256" key="1">
    <source>
        <dbReference type="SAM" id="MobiDB-lite"/>
    </source>
</evidence>
<reference evidence="2 3" key="1">
    <citation type="submission" date="2020-08" db="EMBL/GenBank/DDBJ databases">
        <title>Genomic Encyclopedia of Type Strains, Phase III (KMG-III): the genomes of soil and plant-associated and newly described type strains.</title>
        <authorList>
            <person name="Whitman W."/>
        </authorList>
    </citation>
    <scope>NUCLEOTIDE SEQUENCE [LARGE SCALE GENOMIC DNA]</scope>
    <source>
        <strain evidence="2 3">CECT 8305</strain>
    </source>
</reference>
<accession>A0A7W9UZ74</accession>
<organism evidence="2 3">
    <name type="scientific">Streptomyces zagrosensis</name>
    <dbReference type="NCBI Taxonomy" id="1042984"/>
    <lineage>
        <taxon>Bacteria</taxon>
        <taxon>Bacillati</taxon>
        <taxon>Actinomycetota</taxon>
        <taxon>Actinomycetes</taxon>
        <taxon>Kitasatosporales</taxon>
        <taxon>Streptomycetaceae</taxon>
        <taxon>Streptomyces</taxon>
    </lineage>
</organism>